<dbReference type="GO" id="GO:0003700">
    <property type="term" value="F:DNA-binding transcription factor activity"/>
    <property type="evidence" value="ECO:0007669"/>
    <property type="project" value="TreeGrafter"/>
</dbReference>
<dbReference type="InterPro" id="IPR028082">
    <property type="entry name" value="Peripla_BP_I"/>
</dbReference>
<dbReference type="OrthoDB" id="5756154at2"/>
<dbReference type="GO" id="GO:0055085">
    <property type="term" value="P:transmembrane transport"/>
    <property type="evidence" value="ECO:0007669"/>
    <property type="project" value="UniProtKB-ARBA"/>
</dbReference>
<dbReference type="EMBL" id="QNSE01000005">
    <property type="protein sequence ID" value="RBP83821.1"/>
    <property type="molecule type" value="Genomic_DNA"/>
</dbReference>
<dbReference type="SUPFAM" id="SSF47413">
    <property type="entry name" value="lambda repressor-like DNA-binding domains"/>
    <property type="match status" value="1"/>
</dbReference>
<dbReference type="SUPFAM" id="SSF53822">
    <property type="entry name" value="Periplasmic binding protein-like I"/>
    <property type="match status" value="1"/>
</dbReference>
<dbReference type="CDD" id="cd01392">
    <property type="entry name" value="HTH_LacI"/>
    <property type="match status" value="1"/>
</dbReference>
<comment type="caution">
    <text evidence="5">The sequence shown here is derived from an EMBL/GenBank/DDBJ whole genome shotgun (WGS) entry which is preliminary data.</text>
</comment>
<dbReference type="PROSITE" id="PS50932">
    <property type="entry name" value="HTH_LACI_2"/>
    <property type="match status" value="1"/>
</dbReference>
<dbReference type="InterPro" id="IPR000843">
    <property type="entry name" value="HTH_LacI"/>
</dbReference>
<dbReference type="Pfam" id="PF00356">
    <property type="entry name" value="LacI"/>
    <property type="match status" value="1"/>
</dbReference>
<dbReference type="Proteomes" id="UP000252792">
    <property type="component" value="Unassembled WGS sequence"/>
</dbReference>
<sequence>MKRPTITDLAAHAGVSASTVKRLIHGREHVRPETVERILVAAEDIGYYGINTLKARKRDNLPHRKLGFLLQQSHRLIYQQWADALKVAADRYPHAVIQATVEFEDNLAPEAIAQQLLELGKKVDAIAIVTPDHPLISNAIDELKHQGVPVVAYISDLSAPSRAGFVGTDNWKAGRTAAWFLTQLAEKGACVVPLIGSHRYQCQDISDSSFRSYIREMAPDVTVLETLLTKEEPDEAYKVVKHALQEHTDLKGIFVNGGGISGVLNAIRELPTEQQKDIKIVCRDMGEEARVGLQQGLIAAGLHHPAEFMSNELIQLMLDVIERKEDSSMQQRIVAFSIATPESI</sequence>
<dbReference type="SMART" id="SM00354">
    <property type="entry name" value="HTH_LACI"/>
    <property type="match status" value="1"/>
</dbReference>
<dbReference type="InterPro" id="IPR010982">
    <property type="entry name" value="Lambda_DNA-bd_dom_sf"/>
</dbReference>
<evidence type="ECO:0000256" key="2">
    <source>
        <dbReference type="ARBA" id="ARBA00023125"/>
    </source>
</evidence>
<protein>
    <submittedName>
        <fullName evidence="5">Monosaccharide ABC transporter substrate-binding protein (CUT2 family)</fullName>
    </submittedName>
</protein>
<gene>
    <name evidence="5" type="ORF">DFP80_105141</name>
</gene>
<evidence type="ECO:0000313" key="6">
    <source>
        <dbReference type="Proteomes" id="UP000252792"/>
    </source>
</evidence>
<dbReference type="CDD" id="cd06307">
    <property type="entry name" value="PBP1_sugar_binding"/>
    <property type="match status" value="1"/>
</dbReference>
<dbReference type="Gene3D" id="1.10.260.40">
    <property type="entry name" value="lambda repressor-like DNA-binding domains"/>
    <property type="match status" value="1"/>
</dbReference>
<reference evidence="5 6" key="1">
    <citation type="submission" date="2018-06" db="EMBL/GenBank/DDBJ databases">
        <title>Genomic Encyclopedia of Type Strains, Phase III (KMG-III): the genomes of soil and plant-associated and newly described type strains.</title>
        <authorList>
            <person name="Whitman W."/>
        </authorList>
    </citation>
    <scope>NUCLEOTIDE SEQUENCE [LARGE SCALE GENOMIC DNA]</scope>
    <source>
        <strain evidence="5 6">CECT 7377</strain>
    </source>
</reference>
<evidence type="ECO:0000256" key="1">
    <source>
        <dbReference type="ARBA" id="ARBA00023015"/>
    </source>
</evidence>
<feature type="domain" description="HTH lacI-type" evidence="4">
    <location>
        <begin position="4"/>
        <end position="47"/>
    </location>
</feature>
<dbReference type="AlphaFoldDB" id="A0A366J9Y0"/>
<keyword evidence="6" id="KW-1185">Reference proteome</keyword>
<dbReference type="PROSITE" id="PS00356">
    <property type="entry name" value="HTH_LACI_1"/>
    <property type="match status" value="1"/>
</dbReference>
<keyword evidence="1" id="KW-0805">Transcription regulation</keyword>
<accession>A0A366J9Y0</accession>
<evidence type="ECO:0000256" key="3">
    <source>
        <dbReference type="ARBA" id="ARBA00023163"/>
    </source>
</evidence>
<keyword evidence="2" id="KW-0238">DNA-binding</keyword>
<keyword evidence="3" id="KW-0804">Transcription</keyword>
<dbReference type="Gene3D" id="3.40.50.2300">
    <property type="match status" value="2"/>
</dbReference>
<dbReference type="InterPro" id="IPR025997">
    <property type="entry name" value="SBP_2_dom"/>
</dbReference>
<dbReference type="PANTHER" id="PTHR30146:SF152">
    <property type="entry name" value="TRANSCRIPTIONAL REGULATORY PROTEIN"/>
    <property type="match status" value="1"/>
</dbReference>
<dbReference type="PANTHER" id="PTHR30146">
    <property type="entry name" value="LACI-RELATED TRANSCRIPTIONAL REPRESSOR"/>
    <property type="match status" value="1"/>
</dbReference>
<evidence type="ECO:0000259" key="4">
    <source>
        <dbReference type="PROSITE" id="PS50932"/>
    </source>
</evidence>
<proteinExistence type="predicted"/>
<dbReference type="Pfam" id="PF13407">
    <property type="entry name" value="Peripla_BP_4"/>
    <property type="match status" value="1"/>
</dbReference>
<evidence type="ECO:0000313" key="5">
    <source>
        <dbReference type="EMBL" id="RBP83821.1"/>
    </source>
</evidence>
<organism evidence="5 6">
    <name type="scientific">Marinomonas rhizomae</name>
    <dbReference type="NCBI Taxonomy" id="491948"/>
    <lineage>
        <taxon>Bacteria</taxon>
        <taxon>Pseudomonadati</taxon>
        <taxon>Pseudomonadota</taxon>
        <taxon>Gammaproteobacteria</taxon>
        <taxon>Oceanospirillales</taxon>
        <taxon>Oceanospirillaceae</taxon>
        <taxon>Marinomonas</taxon>
    </lineage>
</organism>
<dbReference type="GO" id="GO:0000976">
    <property type="term" value="F:transcription cis-regulatory region binding"/>
    <property type="evidence" value="ECO:0007669"/>
    <property type="project" value="TreeGrafter"/>
</dbReference>
<name>A0A366J9Y0_9GAMM</name>